<name>A0A2D6LP57_9ARCH</name>
<evidence type="ECO:0008006" key="5">
    <source>
        <dbReference type="Google" id="ProtNLM"/>
    </source>
</evidence>
<reference evidence="4" key="1">
    <citation type="submission" date="2017-09" db="EMBL/GenBank/DDBJ databases">
        <title>The Reconstruction of 2,631 Draft Metagenome-Assembled Genomes from the Global Oceans.</title>
        <authorList>
            <person name="Tully B.J."/>
            <person name="Graham E.D."/>
            <person name="Heidelberg J.F."/>
        </authorList>
    </citation>
    <scope>NUCLEOTIDE SEQUENCE [LARGE SCALE GENOMIC DNA]</scope>
</reference>
<dbReference type="PRINTS" id="PR00326">
    <property type="entry name" value="GTP1OBG"/>
</dbReference>
<feature type="domain" description="NOG1 N-terminal helical" evidence="2">
    <location>
        <begin position="19"/>
        <end position="171"/>
    </location>
</feature>
<dbReference type="NCBIfam" id="TIGR00231">
    <property type="entry name" value="small_GTP"/>
    <property type="match status" value="1"/>
</dbReference>
<proteinExistence type="predicted"/>
<gene>
    <name evidence="3" type="ORF">CL944_00665</name>
</gene>
<evidence type="ECO:0000313" key="4">
    <source>
        <dbReference type="Proteomes" id="UP000226712"/>
    </source>
</evidence>
<dbReference type="Gene3D" id="1.20.120.1190">
    <property type="match status" value="1"/>
</dbReference>
<dbReference type="PANTHER" id="PTHR45759">
    <property type="entry name" value="NUCLEOLAR GTP-BINDING PROTEIN 1"/>
    <property type="match status" value="1"/>
</dbReference>
<dbReference type="Pfam" id="PF17835">
    <property type="entry name" value="NOG1_N"/>
    <property type="match status" value="1"/>
</dbReference>
<evidence type="ECO:0000259" key="1">
    <source>
        <dbReference type="Pfam" id="PF01926"/>
    </source>
</evidence>
<dbReference type="Pfam" id="PF01926">
    <property type="entry name" value="MMR_HSR1"/>
    <property type="match status" value="1"/>
</dbReference>
<accession>A0A2D6LP57</accession>
<comment type="caution">
    <text evidence="3">The sequence shown here is derived from an EMBL/GenBank/DDBJ whole genome shotgun (WGS) entry which is preliminary data.</text>
</comment>
<dbReference type="AlphaFoldDB" id="A0A2D6LP57"/>
<dbReference type="Proteomes" id="UP000226712">
    <property type="component" value="Unassembled WGS sequence"/>
</dbReference>
<dbReference type="Gene3D" id="3.40.50.300">
    <property type="entry name" value="P-loop containing nucleotide triphosphate hydrolases"/>
    <property type="match status" value="1"/>
</dbReference>
<dbReference type="InterPro" id="IPR006073">
    <property type="entry name" value="GTP-bd"/>
</dbReference>
<dbReference type="InterPro" id="IPR027417">
    <property type="entry name" value="P-loop_NTPase"/>
</dbReference>
<protein>
    <recommendedName>
        <fullName evidence="5">GTP-binding protein</fullName>
    </recommendedName>
</protein>
<dbReference type="InterPro" id="IPR041623">
    <property type="entry name" value="NOG1_N"/>
</dbReference>
<sequence>MKKARKPLNSHGSELKNYFPSSKEIMDQAYAKLRKVDVGKKYRDPLFKRKKLNSLKLTTFGDFLQKKLFELGKLFPDIDNMNPFFRDLLGALVSIDKLKMALGKVNASSKVLKKIRFEYAKKIYSSKTPDEANKHLKAFEGRAGSVIKKLNSTLKTLKEYSKLLKEVPTIDFDAFTMVLAGFPNVGKTTLLKRLTKSKAKISGYQFTTKQINTGYFELKYRKVQVLDTPGLLDRSELNDIEKKALAAVKHLASVIVFVIDPTINCGFSQKEQFGLLEQMKKEFKGTKIIGVINKADLATEEEINSAKEKLDNFVLEGEKENGANLREALIKEMKLQPISDKKYLTGLQKKPTTTT</sequence>
<dbReference type="InterPro" id="IPR005225">
    <property type="entry name" value="Small_GTP-bd"/>
</dbReference>
<dbReference type="EMBL" id="NZBD01000004">
    <property type="protein sequence ID" value="MAG17967.1"/>
    <property type="molecule type" value="Genomic_DNA"/>
</dbReference>
<organism evidence="3 4">
    <name type="scientific">Candidatus Iainarchaeum sp</name>
    <dbReference type="NCBI Taxonomy" id="3101447"/>
    <lineage>
        <taxon>Archaea</taxon>
        <taxon>Candidatus Iainarchaeota</taxon>
        <taxon>Candidatus Iainarchaeia</taxon>
        <taxon>Candidatus Iainarchaeales</taxon>
        <taxon>Candidatus Iainarchaeaceae</taxon>
        <taxon>Candidatus Iainarchaeum</taxon>
    </lineage>
</organism>
<evidence type="ECO:0000259" key="2">
    <source>
        <dbReference type="Pfam" id="PF17835"/>
    </source>
</evidence>
<evidence type="ECO:0000313" key="3">
    <source>
        <dbReference type="EMBL" id="MAG17967.1"/>
    </source>
</evidence>
<feature type="domain" description="G" evidence="1">
    <location>
        <begin position="177"/>
        <end position="294"/>
    </location>
</feature>
<dbReference type="SUPFAM" id="SSF52540">
    <property type="entry name" value="P-loop containing nucleoside triphosphate hydrolases"/>
    <property type="match status" value="1"/>
</dbReference>
<dbReference type="GO" id="GO:0005525">
    <property type="term" value="F:GTP binding"/>
    <property type="evidence" value="ECO:0007669"/>
    <property type="project" value="InterPro"/>
</dbReference>